<sequence>MAETLEFRIRLRRGALFSLDVAEGVPLSGITALIGPSGGGKTTLLRALAGLERADEATVRFREQTWDAPGIRLAPEDRHVGFVFQNPALFPHLSVAENLRYGARRREVKSYDAIVDALDLGALMTRGVADLSGGEARRVALGRALASNPSVLFLDEPLNGLDTARKAELLPYIGRAVGEAKVPALYVTHSATEVATLADRVLGIAGGRLTGWRSPPARLRAVVTSVTGGLMRVRILGADPGQGADMTLPLVARMGETVGLGLPLDSVLVSTSDPGRSDASLCLPATVMGTSGGLELDVFGQRVTLARGGPHAVGARLWLSVLRVLPRPD</sequence>
<dbReference type="RefSeq" id="WP_164721643.1">
    <property type="nucleotide sequence ID" value="NZ_CP034588.1"/>
</dbReference>
<dbReference type="Pfam" id="PF00005">
    <property type="entry name" value="ABC_tran"/>
    <property type="match status" value="1"/>
</dbReference>
<dbReference type="InterPro" id="IPR050334">
    <property type="entry name" value="Molybdenum_import_ModC"/>
</dbReference>
<dbReference type="PROSITE" id="PS00211">
    <property type="entry name" value="ABC_TRANSPORTER_1"/>
    <property type="match status" value="1"/>
</dbReference>
<keyword evidence="5" id="KW-1185">Reference proteome</keyword>
<dbReference type="SUPFAM" id="SSF52540">
    <property type="entry name" value="P-loop containing nucleoside triphosphate hydrolases"/>
    <property type="match status" value="1"/>
</dbReference>
<reference evidence="4 5" key="1">
    <citation type="submission" date="2018-05" db="EMBL/GenBank/DDBJ databases">
        <title>Genomic Encyclopedia of Type Strains, Phase IV (KMG-IV): sequencing the most valuable type-strain genomes for metagenomic binning, comparative biology and taxonomic classification.</title>
        <authorList>
            <person name="Goeker M."/>
        </authorList>
    </citation>
    <scope>NUCLEOTIDE SEQUENCE [LARGE SCALE GENOMIC DNA]</scope>
    <source>
        <strain evidence="4 5">DSM 103371</strain>
    </source>
</reference>
<dbReference type="PROSITE" id="PS50893">
    <property type="entry name" value="ABC_TRANSPORTER_2"/>
    <property type="match status" value="1"/>
</dbReference>
<dbReference type="GO" id="GO:0005524">
    <property type="term" value="F:ATP binding"/>
    <property type="evidence" value="ECO:0007669"/>
    <property type="project" value="UniProtKB-KW"/>
</dbReference>
<evidence type="ECO:0000256" key="1">
    <source>
        <dbReference type="ARBA" id="ARBA00022741"/>
    </source>
</evidence>
<evidence type="ECO:0000256" key="2">
    <source>
        <dbReference type="ARBA" id="ARBA00022840"/>
    </source>
</evidence>
<evidence type="ECO:0000259" key="3">
    <source>
        <dbReference type="PROSITE" id="PS50893"/>
    </source>
</evidence>
<dbReference type="AlphaFoldDB" id="A0A316G8L0"/>
<dbReference type="Gene3D" id="3.40.50.300">
    <property type="entry name" value="P-loop containing nucleotide triphosphate hydrolases"/>
    <property type="match status" value="1"/>
</dbReference>
<organism evidence="4 5">
    <name type="scientific">Silicimonas algicola</name>
    <dbReference type="NCBI Taxonomy" id="1826607"/>
    <lineage>
        <taxon>Bacteria</taxon>
        <taxon>Pseudomonadati</taxon>
        <taxon>Pseudomonadota</taxon>
        <taxon>Alphaproteobacteria</taxon>
        <taxon>Rhodobacterales</taxon>
        <taxon>Paracoccaceae</taxon>
    </lineage>
</organism>
<protein>
    <submittedName>
        <fullName evidence="4">ABC-type molybdate transport system ATPase subunit</fullName>
    </submittedName>
</protein>
<dbReference type="GO" id="GO:0016887">
    <property type="term" value="F:ATP hydrolysis activity"/>
    <property type="evidence" value="ECO:0007669"/>
    <property type="project" value="InterPro"/>
</dbReference>
<evidence type="ECO:0000313" key="4">
    <source>
        <dbReference type="EMBL" id="PWK57188.1"/>
    </source>
</evidence>
<dbReference type="InterPro" id="IPR027417">
    <property type="entry name" value="P-loop_NTPase"/>
</dbReference>
<dbReference type="PANTHER" id="PTHR43514">
    <property type="entry name" value="ABC TRANSPORTER I FAMILY MEMBER 10"/>
    <property type="match status" value="1"/>
</dbReference>
<evidence type="ECO:0000313" key="5">
    <source>
        <dbReference type="Proteomes" id="UP000245390"/>
    </source>
</evidence>
<dbReference type="InterPro" id="IPR003439">
    <property type="entry name" value="ABC_transporter-like_ATP-bd"/>
</dbReference>
<dbReference type="SMART" id="SM00382">
    <property type="entry name" value="AAA"/>
    <property type="match status" value="1"/>
</dbReference>
<comment type="caution">
    <text evidence="4">The sequence shown here is derived from an EMBL/GenBank/DDBJ whole genome shotgun (WGS) entry which is preliminary data.</text>
</comment>
<keyword evidence="2" id="KW-0067">ATP-binding</keyword>
<keyword evidence="1" id="KW-0547">Nucleotide-binding</keyword>
<accession>A0A316G8L0</accession>
<dbReference type="InterPro" id="IPR003593">
    <property type="entry name" value="AAA+_ATPase"/>
</dbReference>
<feature type="domain" description="ABC transporter" evidence="3">
    <location>
        <begin position="2"/>
        <end position="231"/>
    </location>
</feature>
<dbReference type="EMBL" id="QGGV01000003">
    <property type="protein sequence ID" value="PWK57188.1"/>
    <property type="molecule type" value="Genomic_DNA"/>
</dbReference>
<dbReference type="PANTHER" id="PTHR43514:SF4">
    <property type="entry name" value="ABC TRANSPORTER I FAMILY MEMBER 10"/>
    <property type="match status" value="1"/>
</dbReference>
<name>A0A316G8L0_9RHOB</name>
<dbReference type="Proteomes" id="UP000245390">
    <property type="component" value="Unassembled WGS sequence"/>
</dbReference>
<dbReference type="InterPro" id="IPR017871">
    <property type="entry name" value="ABC_transporter-like_CS"/>
</dbReference>
<gene>
    <name evidence="4" type="ORF">C8D95_103427</name>
</gene>
<proteinExistence type="predicted"/>